<feature type="region of interest" description="Disordered" evidence="2">
    <location>
        <begin position="600"/>
        <end position="748"/>
    </location>
</feature>
<feature type="region of interest" description="Disordered" evidence="2">
    <location>
        <begin position="182"/>
        <end position="201"/>
    </location>
</feature>
<dbReference type="InterPro" id="IPR046520">
    <property type="entry name" value="DUF6697"/>
</dbReference>
<keyword evidence="1" id="KW-0175">Coiled coil</keyword>
<feature type="region of interest" description="Disordered" evidence="2">
    <location>
        <begin position="407"/>
        <end position="431"/>
    </location>
</feature>
<feature type="compositionally biased region" description="Pro residues" evidence="2">
    <location>
        <begin position="637"/>
        <end position="650"/>
    </location>
</feature>
<dbReference type="AlphaFoldDB" id="A0A139H349"/>
<evidence type="ECO:0000256" key="1">
    <source>
        <dbReference type="SAM" id="Coils"/>
    </source>
</evidence>
<gene>
    <name evidence="4" type="ORF">AC578_6223</name>
</gene>
<feature type="coiled-coil region" evidence="1">
    <location>
        <begin position="48"/>
        <end position="82"/>
    </location>
</feature>
<feature type="region of interest" description="Disordered" evidence="2">
    <location>
        <begin position="207"/>
        <end position="226"/>
    </location>
</feature>
<accession>A0A139H349</accession>
<feature type="compositionally biased region" description="Low complexity" evidence="2">
    <location>
        <begin position="190"/>
        <end position="201"/>
    </location>
</feature>
<dbReference type="Proteomes" id="UP000070133">
    <property type="component" value="Unassembled WGS sequence"/>
</dbReference>
<organism evidence="4 5">
    <name type="scientific">Pseudocercospora eumusae</name>
    <dbReference type="NCBI Taxonomy" id="321146"/>
    <lineage>
        <taxon>Eukaryota</taxon>
        <taxon>Fungi</taxon>
        <taxon>Dikarya</taxon>
        <taxon>Ascomycota</taxon>
        <taxon>Pezizomycotina</taxon>
        <taxon>Dothideomycetes</taxon>
        <taxon>Dothideomycetidae</taxon>
        <taxon>Mycosphaerellales</taxon>
        <taxon>Mycosphaerellaceae</taxon>
        <taxon>Pseudocercospora</taxon>
    </lineage>
</organism>
<protein>
    <recommendedName>
        <fullName evidence="3">DUF6697 domain-containing protein</fullName>
    </recommendedName>
</protein>
<feature type="compositionally biased region" description="Gly residues" evidence="2">
    <location>
        <begin position="736"/>
        <end position="748"/>
    </location>
</feature>
<feature type="compositionally biased region" description="Low complexity" evidence="2">
    <location>
        <begin position="417"/>
        <end position="431"/>
    </location>
</feature>
<evidence type="ECO:0000313" key="4">
    <source>
        <dbReference type="EMBL" id="KXS96896.1"/>
    </source>
</evidence>
<comment type="caution">
    <text evidence="4">The sequence shown here is derived from an EMBL/GenBank/DDBJ whole genome shotgun (WGS) entry which is preliminary data.</text>
</comment>
<feature type="compositionally biased region" description="Low complexity" evidence="2">
    <location>
        <begin position="671"/>
        <end position="688"/>
    </location>
</feature>
<feature type="region of interest" description="Disordered" evidence="2">
    <location>
        <begin position="508"/>
        <end position="532"/>
    </location>
</feature>
<dbReference type="Pfam" id="PF20411">
    <property type="entry name" value="DUF6697"/>
    <property type="match status" value="1"/>
</dbReference>
<sequence length="748" mass="82550">MSLQRYQAPPPQSVPNLAMVEMQRRFVEMNVSHASDIVKLSRQQAQTAQDVEETKEICRNDLQELQRHISELEKKFSDSQVQTTRANDDYSPSQEMLDQFSKEGIAQAYLIEANDMSAVVEKLREQAEAMHPGILSRSLPSVKMLEAPPASEVGASPPAAYACCELVLPNLLALLKHVDSEHTKHDSAHGSPARGRSGTARSRAIEIKAPESAQMPVTKKENSKTQVPIPEVWQPFAITSLPPLPGSIPVHEQTFSFDFIHNFFGGEVWSPGFYYIDSSRHSHLPSRAYWMLETDNEPFLPAAPGQHGAKLTAFFNKTLVDEGMGPSEKNYLNTPVFIRKQGEGGYRYFGMYSQLRYSDKLSHHELKQHVPKRVLLAVAEELAESGRPGWVTQALKKAMFPRPEYDGRIPTDSACNTPATTEEASTSTAAPLERRVRKDLEAYAEKLKDWEKQSSMQVKMLTKENIMDAFEKEDTATTPGLRLWWEYLQCVGYDTAFYNMLVSISKTRDAGSSNKSRSSRRPPTPRLYDDASTDIKKGNASLTKKGKLIRTNQEVVEPASPTPVSPIRATASAAPSPLPDAIIAPVPIKPAARKPAIIKNPYAGMPKGVNSEDLKPMIWTSPSWDTPEPSSFSQEPPSHPPVPTPAPSTPAPSHDTKNFSTLPPHLRHKPTSQQPTPTSAPSTQAPSQDTKNFLTLPPHLRHRPQPNPPKTSNPFSSGDLQAAKSFQAFATPAQGKSGGRGGRNGLSK</sequence>
<name>A0A139H349_9PEZI</name>
<reference evidence="4 5" key="1">
    <citation type="submission" date="2015-07" db="EMBL/GenBank/DDBJ databases">
        <title>Comparative genomics of the Sigatoka disease complex on banana suggests a link between parallel evolutionary changes in Pseudocercospora fijiensis and Pseudocercospora eumusae and increased virulence on the banana host.</title>
        <authorList>
            <person name="Chang T.-C."/>
            <person name="Salvucci A."/>
            <person name="Crous P.W."/>
            <person name="Stergiopoulos I."/>
        </authorList>
    </citation>
    <scope>NUCLEOTIDE SEQUENCE [LARGE SCALE GENOMIC DNA]</scope>
    <source>
        <strain evidence="4 5">CBS 114824</strain>
    </source>
</reference>
<feature type="compositionally biased region" description="Low complexity" evidence="2">
    <location>
        <begin position="627"/>
        <end position="636"/>
    </location>
</feature>
<feature type="region of interest" description="Disordered" evidence="2">
    <location>
        <begin position="550"/>
        <end position="575"/>
    </location>
</feature>
<evidence type="ECO:0000313" key="5">
    <source>
        <dbReference type="Proteomes" id="UP000070133"/>
    </source>
</evidence>
<proteinExistence type="predicted"/>
<feature type="domain" description="DUF6697" evidence="3">
    <location>
        <begin position="254"/>
        <end position="502"/>
    </location>
</feature>
<evidence type="ECO:0000256" key="2">
    <source>
        <dbReference type="SAM" id="MobiDB-lite"/>
    </source>
</evidence>
<keyword evidence="5" id="KW-1185">Reference proteome</keyword>
<dbReference type="OrthoDB" id="5427977at2759"/>
<evidence type="ECO:0000259" key="3">
    <source>
        <dbReference type="Pfam" id="PF20411"/>
    </source>
</evidence>
<dbReference type="EMBL" id="LFZN01000160">
    <property type="protein sequence ID" value="KXS96896.1"/>
    <property type="molecule type" value="Genomic_DNA"/>
</dbReference>